<dbReference type="CDD" id="cd13957">
    <property type="entry name" value="PT_UbiA_Cox10"/>
    <property type="match status" value="1"/>
</dbReference>
<evidence type="ECO:0000256" key="7">
    <source>
        <dbReference type="ARBA" id="ARBA00022989"/>
    </source>
</evidence>
<feature type="transmembrane region" description="Helical" evidence="11">
    <location>
        <begin position="334"/>
        <end position="355"/>
    </location>
</feature>
<comment type="catalytic activity">
    <reaction evidence="10 11">
        <text>heme b + (2E,6E)-farnesyl diphosphate + H2O = Fe(II)-heme o + diphosphate</text>
        <dbReference type="Rhea" id="RHEA:28070"/>
        <dbReference type="ChEBI" id="CHEBI:15377"/>
        <dbReference type="ChEBI" id="CHEBI:33019"/>
        <dbReference type="ChEBI" id="CHEBI:60344"/>
        <dbReference type="ChEBI" id="CHEBI:60530"/>
        <dbReference type="ChEBI" id="CHEBI:175763"/>
        <dbReference type="EC" id="2.5.1.141"/>
    </reaction>
</comment>
<evidence type="ECO:0000256" key="10">
    <source>
        <dbReference type="ARBA" id="ARBA00047690"/>
    </source>
</evidence>
<evidence type="ECO:0000313" key="14">
    <source>
        <dbReference type="Proteomes" id="UP000628840"/>
    </source>
</evidence>
<evidence type="ECO:0000256" key="8">
    <source>
        <dbReference type="ARBA" id="ARBA00023133"/>
    </source>
</evidence>
<feature type="transmembrane region" description="Helical" evidence="11">
    <location>
        <begin position="121"/>
        <end position="141"/>
    </location>
</feature>
<dbReference type="HAMAP" id="MF_00154">
    <property type="entry name" value="CyoE_CtaB"/>
    <property type="match status" value="1"/>
</dbReference>
<comment type="pathway">
    <text evidence="3 11">Porphyrin-containing compound metabolism; heme O biosynthesis; heme O from protoheme: step 1/1.</text>
</comment>
<feature type="transmembrane region" description="Helical" evidence="11">
    <location>
        <begin position="309"/>
        <end position="328"/>
    </location>
</feature>
<dbReference type="EC" id="2.5.1.141" evidence="11"/>
<evidence type="ECO:0000256" key="3">
    <source>
        <dbReference type="ARBA" id="ARBA00004919"/>
    </source>
</evidence>
<dbReference type="Pfam" id="PF01040">
    <property type="entry name" value="UbiA"/>
    <property type="match status" value="1"/>
</dbReference>
<keyword evidence="9 11" id="KW-0472">Membrane</keyword>
<evidence type="ECO:0000256" key="6">
    <source>
        <dbReference type="ARBA" id="ARBA00022692"/>
    </source>
</evidence>
<feature type="transmembrane region" description="Helical" evidence="11">
    <location>
        <begin position="89"/>
        <end position="115"/>
    </location>
</feature>
<sequence length="459" mass="47475">MRTTRPRLTHALVATALGVYALLVVGATTALTGAASACQTWPACNGRWFALSSFALEVVWAHRIAAAVVGLLVLATAVLAVVSDADRRVVASICVSLALYPVQVGVGALAAIGSITYVPALHLGLGVVIFAGLVLALAWTLEAQTANEPSAEWAGDPKGSSGGSDADSASRSRPLATAHAYFRMMKPRLMWLLCLVASAGMALAAGPDLSARTVGFTLLGGVLSIGASGTFNHVLERDVDKKMNRTSDRPLATETIPKRNALAFGGLLAAASVASFLQVGMLAAGLGLVAIIFYSVVYTLVLKPNTVQNTVIGGAAGALPALIGWAAVTGTLGVPALALAGVIFLWTPAHFYNLALAYRDDYERGGFPMMPVVRGAAVTRKHIVGWLGATLVGAAALAGVTDLGWLYAVTVVAVGAVFLWAVVRLHYERDRPAAMRSFHASNAFLGATLLAVVLDALVI</sequence>
<dbReference type="PANTHER" id="PTHR43448">
    <property type="entry name" value="PROTOHEME IX FARNESYLTRANSFERASE, MITOCHONDRIAL"/>
    <property type="match status" value="1"/>
</dbReference>
<dbReference type="NCBIfam" id="NF003349">
    <property type="entry name" value="PRK04375.1-2"/>
    <property type="match status" value="1"/>
</dbReference>
<gene>
    <name evidence="11" type="primary">ctaB</name>
    <name evidence="13" type="ORF">GCM10009037_13380</name>
</gene>
<dbReference type="EMBL" id="BMPF01000002">
    <property type="protein sequence ID" value="GGL30943.1"/>
    <property type="molecule type" value="Genomic_DNA"/>
</dbReference>
<feature type="transmembrane region" description="Helical" evidence="11">
    <location>
        <begin position="213"/>
        <end position="235"/>
    </location>
</feature>
<evidence type="ECO:0000256" key="2">
    <source>
        <dbReference type="ARBA" id="ARBA00004651"/>
    </source>
</evidence>
<dbReference type="Gene3D" id="1.10.357.140">
    <property type="entry name" value="UbiA prenyltransferase"/>
    <property type="match status" value="1"/>
</dbReference>
<keyword evidence="11" id="KW-1003">Cell membrane</keyword>
<comment type="subcellular location">
    <subcellularLocation>
        <location evidence="2 11">Cell membrane</location>
        <topology evidence="2 11">Multi-pass membrane protein</topology>
    </subcellularLocation>
</comment>
<evidence type="ECO:0000256" key="1">
    <source>
        <dbReference type="ARBA" id="ARBA00004019"/>
    </source>
</evidence>
<evidence type="ECO:0000313" key="13">
    <source>
        <dbReference type="EMBL" id="GGL30943.1"/>
    </source>
</evidence>
<dbReference type="RefSeq" id="WP_188881079.1">
    <property type="nucleotide sequence ID" value="NZ_BMPF01000002.1"/>
</dbReference>
<comment type="similarity">
    <text evidence="11">Belongs to the UbiA prenyltransferase family. Protoheme IX farnesyltransferase subfamily.</text>
</comment>
<dbReference type="UniPathway" id="UPA00834">
    <property type="reaction ID" value="UER00712"/>
</dbReference>
<evidence type="ECO:0000256" key="9">
    <source>
        <dbReference type="ARBA" id="ARBA00023136"/>
    </source>
</evidence>
<comment type="function">
    <text evidence="1 11">Converts heme B (protoheme IX) to heme O by substitution of the vinyl group on carbon 2 of heme B porphyrin ring with a hydroxyethyl farnesyl side group.</text>
</comment>
<feature type="transmembrane region" description="Helical" evidence="11">
    <location>
        <begin position="406"/>
        <end position="427"/>
    </location>
</feature>
<keyword evidence="7 11" id="KW-1133">Transmembrane helix</keyword>
<keyword evidence="8 11" id="KW-0350">Heme biosynthesis</keyword>
<feature type="transmembrane region" description="Helical" evidence="11">
    <location>
        <begin position="439"/>
        <end position="458"/>
    </location>
</feature>
<dbReference type="PANTHER" id="PTHR43448:SF2">
    <property type="entry name" value="PROTOHEME IX FARNESYLTRANSFERASE, MITOCHONDRIAL"/>
    <property type="match status" value="1"/>
</dbReference>
<dbReference type="OrthoDB" id="131615at2157"/>
<feature type="transmembrane region" description="Helical" evidence="11">
    <location>
        <begin position="283"/>
        <end position="302"/>
    </location>
</feature>
<comment type="miscellaneous">
    <text evidence="11">Carbon 2 of the heme B porphyrin ring is defined according to the Fischer nomenclature.</text>
</comment>
<keyword evidence="6 11" id="KW-0812">Transmembrane</keyword>
<dbReference type="GO" id="GO:0048034">
    <property type="term" value="P:heme O biosynthetic process"/>
    <property type="evidence" value="ECO:0007669"/>
    <property type="project" value="UniProtKB-UniRule"/>
</dbReference>
<dbReference type="InterPro" id="IPR006369">
    <property type="entry name" value="Protohaem_IX_farnesylTrfase"/>
</dbReference>
<proteinExistence type="inferred from homology"/>
<dbReference type="AlphaFoldDB" id="A0A830EW89"/>
<dbReference type="GO" id="GO:0008495">
    <property type="term" value="F:protoheme IX farnesyltransferase activity"/>
    <property type="evidence" value="ECO:0007669"/>
    <property type="project" value="UniProtKB-UniRule"/>
</dbReference>
<accession>A0A830EW89</accession>
<dbReference type="Proteomes" id="UP000628840">
    <property type="component" value="Unassembled WGS sequence"/>
</dbReference>
<dbReference type="GO" id="GO:0005886">
    <property type="term" value="C:plasma membrane"/>
    <property type="evidence" value="ECO:0007669"/>
    <property type="project" value="UniProtKB-SubCell"/>
</dbReference>
<protein>
    <recommendedName>
        <fullName evidence="11">Protoheme IX farnesyltransferase</fullName>
        <ecNumber evidence="11">2.5.1.141</ecNumber>
    </recommendedName>
    <alternativeName>
        <fullName evidence="11">Heme B farnesyltransferase</fullName>
    </alternativeName>
    <alternativeName>
        <fullName evidence="11">Heme O synthase</fullName>
    </alternativeName>
</protein>
<keyword evidence="5 11" id="KW-0808">Transferase</keyword>
<evidence type="ECO:0000256" key="12">
    <source>
        <dbReference type="SAM" id="MobiDB-lite"/>
    </source>
</evidence>
<name>A0A830EW89_9EURY</name>
<comment type="similarity">
    <text evidence="4">In the C-terminal section; belongs to the UbiA prenyltransferase family. Protoheme IX farnesyltransferase subfamily.</text>
</comment>
<feature type="region of interest" description="Disordered" evidence="12">
    <location>
        <begin position="150"/>
        <end position="171"/>
    </location>
</feature>
<comment type="caution">
    <text evidence="11">Lacks conserved residue(s) required for the propagation of feature annotation.</text>
</comment>
<organism evidence="13 14">
    <name type="scientific">Halarchaeum grantii</name>
    <dbReference type="NCBI Taxonomy" id="1193105"/>
    <lineage>
        <taxon>Archaea</taxon>
        <taxon>Methanobacteriati</taxon>
        <taxon>Methanobacteriota</taxon>
        <taxon>Stenosarchaea group</taxon>
        <taxon>Halobacteria</taxon>
        <taxon>Halobacteriales</taxon>
        <taxon>Halobacteriaceae</taxon>
    </lineage>
</organism>
<comment type="caution">
    <text evidence="13">The sequence shown here is derived from an EMBL/GenBank/DDBJ whole genome shotgun (WGS) entry which is preliminary data.</text>
</comment>
<dbReference type="NCBIfam" id="TIGR01473">
    <property type="entry name" value="cyoE_ctaB"/>
    <property type="match status" value="1"/>
</dbReference>
<evidence type="ECO:0000256" key="5">
    <source>
        <dbReference type="ARBA" id="ARBA00022679"/>
    </source>
</evidence>
<feature type="transmembrane region" description="Helical" evidence="11">
    <location>
        <begin position="256"/>
        <end position="277"/>
    </location>
</feature>
<evidence type="ECO:0000256" key="4">
    <source>
        <dbReference type="ARBA" id="ARBA00010223"/>
    </source>
</evidence>
<dbReference type="InterPro" id="IPR000537">
    <property type="entry name" value="UbiA_prenyltransferase"/>
</dbReference>
<reference evidence="13 14" key="1">
    <citation type="journal article" date="2019" name="Int. J. Syst. Evol. Microbiol.">
        <title>The Global Catalogue of Microorganisms (GCM) 10K type strain sequencing project: providing services to taxonomists for standard genome sequencing and annotation.</title>
        <authorList>
            <consortium name="The Broad Institute Genomics Platform"/>
            <consortium name="The Broad Institute Genome Sequencing Center for Infectious Disease"/>
            <person name="Wu L."/>
            <person name="Ma J."/>
        </authorList>
    </citation>
    <scope>NUCLEOTIDE SEQUENCE [LARGE SCALE GENOMIC DNA]</scope>
    <source>
        <strain evidence="13 14">JCM 19585</strain>
    </source>
</reference>
<evidence type="ECO:0000256" key="11">
    <source>
        <dbReference type="HAMAP-Rule" id="MF_00154"/>
    </source>
</evidence>
<feature type="transmembrane region" description="Helical" evidence="11">
    <location>
        <begin position="189"/>
        <end position="207"/>
    </location>
</feature>
<keyword evidence="14" id="KW-1185">Reference proteome</keyword>
<feature type="transmembrane region" description="Helical" evidence="11">
    <location>
        <begin position="383"/>
        <end position="400"/>
    </location>
</feature>
<dbReference type="InterPro" id="IPR044878">
    <property type="entry name" value="UbiA_sf"/>
</dbReference>
<feature type="transmembrane region" description="Helical" evidence="11">
    <location>
        <begin position="64"/>
        <end position="82"/>
    </location>
</feature>